<dbReference type="AlphaFoldDB" id="A0A7I8J581"/>
<feature type="region of interest" description="Disordered" evidence="1">
    <location>
        <begin position="114"/>
        <end position="146"/>
    </location>
</feature>
<evidence type="ECO:0000313" key="2">
    <source>
        <dbReference type="EMBL" id="CAA2626058.1"/>
    </source>
</evidence>
<evidence type="ECO:0000313" key="3">
    <source>
        <dbReference type="Proteomes" id="UP001189122"/>
    </source>
</evidence>
<keyword evidence="3" id="KW-1185">Reference proteome</keyword>
<dbReference type="EMBL" id="LR743596">
    <property type="protein sequence ID" value="CAA2626058.1"/>
    <property type="molecule type" value="Genomic_DNA"/>
</dbReference>
<protein>
    <submittedName>
        <fullName evidence="2">Uncharacterized protein</fullName>
    </submittedName>
</protein>
<organism evidence="2">
    <name type="scientific">Spirodela intermedia</name>
    <name type="common">Intermediate duckweed</name>
    <dbReference type="NCBI Taxonomy" id="51605"/>
    <lineage>
        <taxon>Eukaryota</taxon>
        <taxon>Viridiplantae</taxon>
        <taxon>Streptophyta</taxon>
        <taxon>Embryophyta</taxon>
        <taxon>Tracheophyta</taxon>
        <taxon>Spermatophyta</taxon>
        <taxon>Magnoliopsida</taxon>
        <taxon>Liliopsida</taxon>
        <taxon>Araceae</taxon>
        <taxon>Lemnoideae</taxon>
        <taxon>Spirodela</taxon>
    </lineage>
</organism>
<dbReference type="Proteomes" id="UP001189122">
    <property type="component" value="Unassembled WGS sequence"/>
</dbReference>
<gene>
    <name evidence="2" type="ORF">SI7747_09011776</name>
</gene>
<name>A0A7I8J581_SPIIN</name>
<sequence length="146" mass="15337">MGGHGLPSPMMMNLQQAQQQQGHLAAGGMGGMNMGRHGATGMMMMAPEGGRYAAAQAQGQPQMMYHRSPLVAPSYTGFYASAFCPPPPTPSHYYPHQYASSSERVAAAAAPATMAPISSATRTPTAALSCNVKRTDPDAQREGERP</sequence>
<accession>A0A7I8J581</accession>
<evidence type="ECO:0000256" key="1">
    <source>
        <dbReference type="SAM" id="MobiDB-lite"/>
    </source>
</evidence>
<proteinExistence type="predicted"/>
<dbReference type="EMBL" id="CACRZD030000009">
    <property type="protein sequence ID" value="CAA6665387.1"/>
    <property type="molecule type" value="Genomic_DNA"/>
</dbReference>
<feature type="compositionally biased region" description="Basic and acidic residues" evidence="1">
    <location>
        <begin position="133"/>
        <end position="146"/>
    </location>
</feature>
<reference evidence="2 3" key="1">
    <citation type="submission" date="2019-12" db="EMBL/GenBank/DDBJ databases">
        <authorList>
            <person name="Scholz U."/>
            <person name="Mascher M."/>
            <person name="Fiebig A."/>
        </authorList>
    </citation>
    <scope>NUCLEOTIDE SEQUENCE</scope>
</reference>